<evidence type="ECO:0000256" key="6">
    <source>
        <dbReference type="ARBA" id="ARBA00023277"/>
    </source>
</evidence>
<dbReference type="Pfam" id="PF01263">
    <property type="entry name" value="Aldose_epim"/>
    <property type="match status" value="1"/>
</dbReference>
<feature type="compositionally biased region" description="Polar residues" evidence="9">
    <location>
        <begin position="1"/>
        <end position="23"/>
    </location>
</feature>
<comment type="similarity">
    <text evidence="3">Belongs to the aldose epimerase family.</text>
</comment>
<evidence type="ECO:0000256" key="8">
    <source>
        <dbReference type="ARBA" id="ARBA00045743"/>
    </source>
</evidence>
<dbReference type="OrthoDB" id="274691at2759"/>
<feature type="region of interest" description="Disordered" evidence="9">
    <location>
        <begin position="475"/>
        <end position="521"/>
    </location>
</feature>
<reference evidence="10 11" key="1">
    <citation type="journal article" date="2013" name="Genome Biol.">
        <title>Draft genome of the mountain pine beetle, Dendroctonus ponderosae Hopkins, a major forest pest.</title>
        <authorList>
            <person name="Keeling C.I."/>
            <person name="Yuen M.M."/>
            <person name="Liao N.Y."/>
            <person name="Docking T.R."/>
            <person name="Chan S.K."/>
            <person name="Taylor G.A."/>
            <person name="Palmquist D.L."/>
            <person name="Jackman S.D."/>
            <person name="Nguyen A."/>
            <person name="Li M."/>
            <person name="Henderson H."/>
            <person name="Janes J.K."/>
            <person name="Zhao Y."/>
            <person name="Pandoh P."/>
            <person name="Moore R."/>
            <person name="Sperling F.A."/>
            <person name="Huber D.P."/>
            <person name="Birol I."/>
            <person name="Jones S.J."/>
            <person name="Bohlmann J."/>
        </authorList>
    </citation>
    <scope>NUCLEOTIDE SEQUENCE</scope>
</reference>
<evidence type="ECO:0000256" key="3">
    <source>
        <dbReference type="ARBA" id="ARBA00006206"/>
    </source>
</evidence>
<comment type="catalytic activity">
    <reaction evidence="1">
        <text>alpha-D-galactose = beta-D-galactose</text>
        <dbReference type="Rhea" id="RHEA:28675"/>
        <dbReference type="ChEBI" id="CHEBI:27667"/>
        <dbReference type="ChEBI" id="CHEBI:28061"/>
        <dbReference type="EC" id="5.1.3.3"/>
    </reaction>
    <physiologicalReaction direction="right-to-left" evidence="1">
        <dbReference type="Rhea" id="RHEA:28677"/>
    </physiologicalReaction>
</comment>
<feature type="compositionally biased region" description="Basic and acidic residues" evidence="9">
    <location>
        <begin position="491"/>
        <end position="516"/>
    </location>
</feature>
<dbReference type="InterPro" id="IPR008183">
    <property type="entry name" value="Aldose_1/G6P_1-epimerase"/>
</dbReference>
<dbReference type="GO" id="GO:0004034">
    <property type="term" value="F:aldose 1-epimerase activity"/>
    <property type="evidence" value="ECO:0007669"/>
    <property type="project" value="UniProtKB-EC"/>
</dbReference>
<dbReference type="PANTHER" id="PTHR10091:SF0">
    <property type="entry name" value="GALACTOSE MUTAROTASE"/>
    <property type="match status" value="1"/>
</dbReference>
<dbReference type="GO" id="GO:0030246">
    <property type="term" value="F:carbohydrate binding"/>
    <property type="evidence" value="ECO:0007669"/>
    <property type="project" value="InterPro"/>
</dbReference>
<dbReference type="Proteomes" id="UP000030742">
    <property type="component" value="Unassembled WGS sequence"/>
</dbReference>
<proteinExistence type="inferred from homology"/>
<name>U4U7F5_DENPD</name>
<accession>U4U7F5</accession>
<dbReference type="EMBL" id="KB631759">
    <property type="protein sequence ID" value="ERL85855.1"/>
    <property type="molecule type" value="Genomic_DNA"/>
</dbReference>
<evidence type="ECO:0000256" key="1">
    <source>
        <dbReference type="ARBA" id="ARBA00001712"/>
    </source>
</evidence>
<keyword evidence="6" id="KW-0119">Carbohydrate metabolism</keyword>
<evidence type="ECO:0000256" key="7">
    <source>
        <dbReference type="ARBA" id="ARBA00032729"/>
    </source>
</evidence>
<dbReference type="STRING" id="77166.U4U7F5"/>
<protein>
    <recommendedName>
        <fullName evidence="4">Galactose mutarotase</fullName>
    </recommendedName>
    <alternativeName>
        <fullName evidence="7">Aldose 1-epimerase</fullName>
    </alternativeName>
</protein>
<dbReference type="CDD" id="cd09019">
    <property type="entry name" value="galactose_mutarotase_like"/>
    <property type="match status" value="1"/>
</dbReference>
<evidence type="ECO:0000256" key="5">
    <source>
        <dbReference type="ARBA" id="ARBA00023235"/>
    </source>
</evidence>
<dbReference type="AlphaFoldDB" id="U4U7F5"/>
<dbReference type="InterPro" id="IPR014718">
    <property type="entry name" value="GH-type_carb-bd"/>
</dbReference>
<dbReference type="Gene3D" id="2.70.98.10">
    <property type="match status" value="2"/>
</dbReference>
<gene>
    <name evidence="10" type="ORF">D910_03270</name>
</gene>
<evidence type="ECO:0000256" key="9">
    <source>
        <dbReference type="SAM" id="MobiDB-lite"/>
    </source>
</evidence>
<comment type="pathway">
    <text evidence="2">Carbohydrate metabolism; galactose metabolism.</text>
</comment>
<evidence type="ECO:0000313" key="11">
    <source>
        <dbReference type="Proteomes" id="UP000030742"/>
    </source>
</evidence>
<dbReference type="UniPathway" id="UPA00214"/>
<dbReference type="GO" id="GO:0006006">
    <property type="term" value="P:glucose metabolic process"/>
    <property type="evidence" value="ECO:0007669"/>
    <property type="project" value="TreeGrafter"/>
</dbReference>
<dbReference type="InterPro" id="IPR047215">
    <property type="entry name" value="Galactose_mutarotase-like"/>
</dbReference>
<evidence type="ECO:0000313" key="10">
    <source>
        <dbReference type="EMBL" id="ERL85855.1"/>
    </source>
</evidence>
<dbReference type="SUPFAM" id="SSF74650">
    <property type="entry name" value="Galactose mutarotase-like"/>
    <property type="match status" value="2"/>
</dbReference>
<sequence>MSSNDQKQIASDSNVVGKTSLSVDSKEEKRRSLSASIKIQDFDADGVTLAEDGFAQYFDDNGAEHSVRRFTWKNKNKIQIQVLNYGARVISIKLPDRKGEVEDVLLGFDDLAGYLFYEKFHFGAAIGRTSNIVKNSSFTIGAKKYTVGSNNGKHSLNGGFKGFDQAVWDTHISGKKVIMSHISPHLEEGYPGDLLMRAVFELSAKNEFKVSFEAQTSRPTCVDLSHLLYFNLAGHHTGPDEIYRHILTMNCNCFTPQVNQIPTGEIMNVLHSQFDFQVPKLLGKVMGIVPKDGFDQNLCVNRGMYQQECFVGRMLHPPSGRMMEVYSNQPGVRLNTANHFGYGIILSFEDIQSQSKLEKSEPAEEKSSKTMLLFEKVHEKVVDLLKLDQPSNFSEIKALISKFASLRGKVSEDGFKVTPMQNAYLVKAREIVCENEETDADCLDLKEILSAVLKSVQMVEPPVVVGSKSSVFSEADDRSQKKSSATASPEKSFERVAKENGQPDKQLKSKSEKPKENANIIPVYYRDSNQIRGKGGALYKAHGGVALQTQNYPNAVNLKQFPNCILNPGEQVDQKESEREQPKD</sequence>
<dbReference type="PANTHER" id="PTHR10091">
    <property type="entry name" value="ALDOSE-1-EPIMERASE"/>
    <property type="match status" value="1"/>
</dbReference>
<dbReference type="InterPro" id="IPR011013">
    <property type="entry name" value="Gal_mutarotase_sf_dom"/>
</dbReference>
<evidence type="ECO:0000256" key="2">
    <source>
        <dbReference type="ARBA" id="ARBA00004947"/>
    </source>
</evidence>
<keyword evidence="5" id="KW-0413">Isomerase</keyword>
<comment type="function">
    <text evidence="8">Mutarotase that catalyzes the interconversion of beta-D-galactose and alpha-D-galactose during galactose metabolism. Beta-D-galactose is metabolized in the liver into glucose 1-phosphate, the primary metabolic fuel, by the action of four enzymes that constitute the Leloir pathway: GALM, GALK1 (galactokinase), GALT (galactose-1-phosphate uridylyltransferase) and GALE (UDP-galactose-4'-epimerase). Involved in the maintenance of the equilibrium between the beta- and alpha-anomers of galactose, therefore ensuring a sufficient supply of the alpha-anomer for GALK1. Also active on D-glucose although shows a preference for galactose over glucose.</text>
</comment>
<dbReference type="GO" id="GO:0033499">
    <property type="term" value="P:galactose catabolic process via UDP-galactose, Leloir pathway"/>
    <property type="evidence" value="ECO:0007669"/>
    <property type="project" value="TreeGrafter"/>
</dbReference>
<organism evidence="10 11">
    <name type="scientific">Dendroctonus ponderosae</name>
    <name type="common">Mountain pine beetle</name>
    <dbReference type="NCBI Taxonomy" id="77166"/>
    <lineage>
        <taxon>Eukaryota</taxon>
        <taxon>Metazoa</taxon>
        <taxon>Ecdysozoa</taxon>
        <taxon>Arthropoda</taxon>
        <taxon>Hexapoda</taxon>
        <taxon>Insecta</taxon>
        <taxon>Pterygota</taxon>
        <taxon>Neoptera</taxon>
        <taxon>Endopterygota</taxon>
        <taxon>Coleoptera</taxon>
        <taxon>Polyphaga</taxon>
        <taxon>Cucujiformia</taxon>
        <taxon>Curculionidae</taxon>
        <taxon>Scolytinae</taxon>
        <taxon>Dendroctonus</taxon>
    </lineage>
</organism>
<evidence type="ECO:0000256" key="4">
    <source>
        <dbReference type="ARBA" id="ARBA00021023"/>
    </source>
</evidence>
<feature type="region of interest" description="Disordered" evidence="9">
    <location>
        <begin position="1"/>
        <end position="31"/>
    </location>
</feature>